<dbReference type="RefSeq" id="WP_159429211.1">
    <property type="nucleotide sequence ID" value="NZ_FQTY01000022.1"/>
</dbReference>
<dbReference type="GeneID" id="90996675"/>
<evidence type="ECO:0008006" key="3">
    <source>
        <dbReference type="Google" id="ProtNLM"/>
    </source>
</evidence>
<proteinExistence type="predicted"/>
<sequence length="45" mass="5149">MNCPKCNRKIDIKKNQIVDCRCGAKLLATLVKGKLEIFDLRKDSK</sequence>
<evidence type="ECO:0000313" key="2">
    <source>
        <dbReference type="Proteomes" id="UP000184114"/>
    </source>
</evidence>
<name>A0A1M4Z7W2_9FIRM</name>
<dbReference type="Proteomes" id="UP000184114">
    <property type="component" value="Unassembled WGS sequence"/>
</dbReference>
<keyword evidence="2" id="KW-1185">Reference proteome</keyword>
<evidence type="ECO:0000313" key="1">
    <source>
        <dbReference type="EMBL" id="SHF14159.1"/>
    </source>
</evidence>
<dbReference type="EMBL" id="FQTY01000022">
    <property type="protein sequence ID" value="SHF14159.1"/>
    <property type="molecule type" value="Genomic_DNA"/>
</dbReference>
<dbReference type="STRING" id="1123404.SAMN02745784_02953"/>
<accession>A0A1M4Z7W2</accession>
<protein>
    <recommendedName>
        <fullName evidence="3">DNA-directed RNA polymerase subunit P</fullName>
    </recommendedName>
</protein>
<gene>
    <name evidence="1" type="ORF">SAMN02745784_02953</name>
</gene>
<reference evidence="2" key="1">
    <citation type="submission" date="2016-11" db="EMBL/GenBank/DDBJ databases">
        <authorList>
            <person name="Varghese N."/>
            <person name="Submissions S."/>
        </authorList>
    </citation>
    <scope>NUCLEOTIDE SEQUENCE [LARGE SCALE GENOMIC DNA]</scope>
    <source>
        <strain evidence="2">DSM 18095</strain>
    </source>
</reference>
<organism evidence="1 2">
    <name type="scientific">Tissierella praeacuta DSM 18095</name>
    <dbReference type="NCBI Taxonomy" id="1123404"/>
    <lineage>
        <taxon>Bacteria</taxon>
        <taxon>Bacillati</taxon>
        <taxon>Bacillota</taxon>
        <taxon>Tissierellia</taxon>
        <taxon>Tissierellales</taxon>
        <taxon>Tissierellaceae</taxon>
        <taxon>Tissierella</taxon>
    </lineage>
</organism>
<dbReference type="AlphaFoldDB" id="A0A1M4Z7W2"/>